<reference evidence="1" key="1">
    <citation type="submission" date="2020-06" db="EMBL/GenBank/DDBJ databases">
        <title>Draft genome of Bugula neritina, a colonial animal packing powerful symbionts and potential medicines.</title>
        <authorList>
            <person name="Rayko M."/>
        </authorList>
    </citation>
    <scope>NUCLEOTIDE SEQUENCE [LARGE SCALE GENOMIC DNA]</scope>
    <source>
        <strain evidence="1">Kwan_BN1</strain>
    </source>
</reference>
<protein>
    <submittedName>
        <fullName evidence="1">Uncharacterized protein</fullName>
    </submittedName>
</protein>
<proteinExistence type="predicted"/>
<dbReference type="AlphaFoldDB" id="A0A7J7KP08"/>
<organism evidence="1 2">
    <name type="scientific">Bugula neritina</name>
    <name type="common">Brown bryozoan</name>
    <name type="synonym">Sertularia neritina</name>
    <dbReference type="NCBI Taxonomy" id="10212"/>
    <lineage>
        <taxon>Eukaryota</taxon>
        <taxon>Metazoa</taxon>
        <taxon>Spiralia</taxon>
        <taxon>Lophotrochozoa</taxon>
        <taxon>Bryozoa</taxon>
        <taxon>Gymnolaemata</taxon>
        <taxon>Cheilostomatida</taxon>
        <taxon>Flustrina</taxon>
        <taxon>Buguloidea</taxon>
        <taxon>Bugulidae</taxon>
        <taxon>Bugula</taxon>
    </lineage>
</organism>
<sequence>MDINAEDMHDYGEACDAMDGEGAVDQSQYGIRAQRQHEQHCFGEEMSPNSGNTRCYCRPSWDSMLSTRSFFSDIY</sequence>
<keyword evidence="2" id="KW-1185">Reference proteome</keyword>
<name>A0A7J7KP08_BUGNE</name>
<gene>
    <name evidence="1" type="ORF">EB796_001763</name>
</gene>
<evidence type="ECO:0000313" key="1">
    <source>
        <dbReference type="EMBL" id="KAF6039911.1"/>
    </source>
</evidence>
<dbReference type="EMBL" id="VXIV02000200">
    <property type="protein sequence ID" value="KAF6039911.1"/>
    <property type="molecule type" value="Genomic_DNA"/>
</dbReference>
<dbReference type="Proteomes" id="UP000593567">
    <property type="component" value="Unassembled WGS sequence"/>
</dbReference>
<accession>A0A7J7KP08</accession>
<comment type="caution">
    <text evidence="1">The sequence shown here is derived from an EMBL/GenBank/DDBJ whole genome shotgun (WGS) entry which is preliminary data.</text>
</comment>
<evidence type="ECO:0000313" key="2">
    <source>
        <dbReference type="Proteomes" id="UP000593567"/>
    </source>
</evidence>